<dbReference type="EMBL" id="GCES01081812">
    <property type="protein sequence ID" value="JAR04511.1"/>
    <property type="molecule type" value="Transcribed_RNA"/>
</dbReference>
<dbReference type="PANTHER" id="PTHR46340">
    <property type="entry name" value="UBX DOMAIN-CONTAINING PROTEIN 1"/>
    <property type="match status" value="1"/>
</dbReference>
<feature type="region of interest" description="Disordered" evidence="4">
    <location>
        <begin position="169"/>
        <end position="200"/>
    </location>
</feature>
<dbReference type="GO" id="GO:0032435">
    <property type="term" value="P:negative regulation of proteasomal ubiquitin-dependent protein catabolic process"/>
    <property type="evidence" value="ECO:0007669"/>
    <property type="project" value="TreeGrafter"/>
</dbReference>
<dbReference type="Pfam" id="PF00789">
    <property type="entry name" value="UBX"/>
    <property type="match status" value="1"/>
</dbReference>
<dbReference type="PANTHER" id="PTHR46340:SF1">
    <property type="entry name" value="UBX DOMAIN-CONTAINING PROTEIN 1"/>
    <property type="match status" value="1"/>
</dbReference>
<keyword evidence="3" id="KW-0479">Metal-binding</keyword>
<dbReference type="InterPro" id="IPR001012">
    <property type="entry name" value="UBX_dom"/>
</dbReference>
<evidence type="ECO:0008006" key="8">
    <source>
        <dbReference type="Google" id="ProtNLM"/>
    </source>
</evidence>
<dbReference type="EMBL" id="GCES01081811">
    <property type="protein sequence ID" value="JAR04512.1"/>
    <property type="molecule type" value="Transcribed_RNA"/>
</dbReference>
<sequence length="289" mass="32742">MGFARELAEEAVGKTGGAGVAAAIEYIDSGRGGGGGEEKKVVRVKCDECGKVFKSNDDASFHAFKSDHSSFSEVEGVEDAAPLTEEQLRDRKFELLDKIAKFREKKRLEMEMEAIAEEKKRREEGRKVGTIRAEMRDVEMKRATEERMRDIVLQKESKARLLKQIKADREAMRERRKGDVTPTTQPQPQPPPPPPTDNTQCHIQVRWPDGRCFTHKFDADEPLATVRDWITNKLLEEDNRSVQVKLSSTIPKKQYTSSDMDQSLKQLGLCPSTCLFARVMNSQSDFSVY</sequence>
<dbReference type="SUPFAM" id="SSF54236">
    <property type="entry name" value="Ubiquitin-like"/>
    <property type="match status" value="1"/>
</dbReference>
<evidence type="ECO:0000256" key="2">
    <source>
        <dbReference type="ARBA" id="ARBA00022490"/>
    </source>
</evidence>
<accession>A0A146UHC9</accession>
<feature type="domain" description="C2H2-type" evidence="6">
    <location>
        <begin position="44"/>
        <end position="73"/>
    </location>
</feature>
<comment type="subcellular location">
    <subcellularLocation>
        <location evidence="1">Cytoplasm</location>
    </subcellularLocation>
</comment>
<dbReference type="InterPro" id="IPR029071">
    <property type="entry name" value="Ubiquitin-like_domsf"/>
</dbReference>
<protein>
    <recommendedName>
        <fullName evidence="8">UBX domain-containing protein</fullName>
    </recommendedName>
</protein>
<reference evidence="7" key="1">
    <citation type="submission" date="2015-01" db="EMBL/GenBank/DDBJ databases">
        <title>EvidentialGene: Evidence-directed Construction of Complete mRNA Transcriptomes without Genomes.</title>
        <authorList>
            <person name="Gilbert D.G."/>
        </authorList>
    </citation>
    <scope>NUCLEOTIDE SEQUENCE</scope>
</reference>
<evidence type="ECO:0000256" key="3">
    <source>
        <dbReference type="PROSITE-ProRule" id="PRU00042"/>
    </source>
</evidence>
<keyword evidence="2" id="KW-0963">Cytoplasm</keyword>
<keyword evidence="3" id="KW-0862">Zinc</keyword>
<proteinExistence type="predicted"/>
<dbReference type="GO" id="GO:0031397">
    <property type="term" value="P:negative regulation of protein ubiquitination"/>
    <property type="evidence" value="ECO:0007669"/>
    <property type="project" value="TreeGrafter"/>
</dbReference>
<feature type="domain" description="UBX" evidence="5">
    <location>
        <begin position="196"/>
        <end position="277"/>
    </location>
</feature>
<name>A0A146UHC9_FUNHE</name>
<dbReference type="GO" id="GO:0008270">
    <property type="term" value="F:zinc ion binding"/>
    <property type="evidence" value="ECO:0007669"/>
    <property type="project" value="UniProtKB-KW"/>
</dbReference>
<evidence type="ECO:0000313" key="7">
    <source>
        <dbReference type="EMBL" id="JAR04511.1"/>
    </source>
</evidence>
<evidence type="ECO:0000256" key="1">
    <source>
        <dbReference type="ARBA" id="ARBA00004496"/>
    </source>
</evidence>
<dbReference type="SMART" id="SM00166">
    <property type="entry name" value="UBX"/>
    <property type="match status" value="1"/>
</dbReference>
<dbReference type="InterPro" id="IPR013087">
    <property type="entry name" value="Znf_C2H2_type"/>
</dbReference>
<dbReference type="GO" id="GO:0005634">
    <property type="term" value="C:nucleus"/>
    <property type="evidence" value="ECO:0007669"/>
    <property type="project" value="TreeGrafter"/>
</dbReference>
<dbReference type="PROSITE" id="PS00028">
    <property type="entry name" value="ZINC_FINGER_C2H2_1"/>
    <property type="match status" value="1"/>
</dbReference>
<evidence type="ECO:0000259" key="5">
    <source>
        <dbReference type="PROSITE" id="PS50033"/>
    </source>
</evidence>
<dbReference type="GO" id="GO:0036435">
    <property type="term" value="F:K48-linked polyubiquitin modification-dependent protein binding"/>
    <property type="evidence" value="ECO:0007669"/>
    <property type="project" value="TreeGrafter"/>
</dbReference>
<dbReference type="GO" id="GO:1903094">
    <property type="term" value="P:negative regulation of protein K48-linked deubiquitination"/>
    <property type="evidence" value="ECO:0007669"/>
    <property type="project" value="TreeGrafter"/>
</dbReference>
<dbReference type="AlphaFoldDB" id="A0A146UHC9"/>
<dbReference type="GO" id="GO:0005737">
    <property type="term" value="C:cytoplasm"/>
    <property type="evidence" value="ECO:0007669"/>
    <property type="project" value="UniProtKB-SubCell"/>
</dbReference>
<feature type="compositionally biased region" description="Pro residues" evidence="4">
    <location>
        <begin position="185"/>
        <end position="196"/>
    </location>
</feature>
<keyword evidence="3" id="KW-0863">Zinc-finger</keyword>
<dbReference type="PROSITE" id="PS50157">
    <property type="entry name" value="ZINC_FINGER_C2H2_2"/>
    <property type="match status" value="1"/>
</dbReference>
<organism evidence="7">
    <name type="scientific">Fundulus heteroclitus</name>
    <name type="common">Killifish</name>
    <name type="synonym">Mummichog</name>
    <dbReference type="NCBI Taxonomy" id="8078"/>
    <lineage>
        <taxon>Eukaryota</taxon>
        <taxon>Metazoa</taxon>
        <taxon>Chordata</taxon>
        <taxon>Craniata</taxon>
        <taxon>Vertebrata</taxon>
        <taxon>Euteleostomi</taxon>
        <taxon>Actinopterygii</taxon>
        <taxon>Neopterygii</taxon>
        <taxon>Teleostei</taxon>
        <taxon>Neoteleostei</taxon>
        <taxon>Acanthomorphata</taxon>
        <taxon>Ovalentaria</taxon>
        <taxon>Atherinomorphae</taxon>
        <taxon>Cyprinodontiformes</taxon>
        <taxon>Fundulidae</taxon>
        <taxon>Fundulus</taxon>
    </lineage>
</organism>
<dbReference type="Gene3D" id="3.10.20.90">
    <property type="entry name" value="Phosphatidylinositol 3-kinase Catalytic Subunit, Chain A, domain 1"/>
    <property type="match status" value="1"/>
</dbReference>
<feature type="compositionally biased region" description="Basic and acidic residues" evidence="4">
    <location>
        <begin position="169"/>
        <end position="179"/>
    </location>
</feature>
<evidence type="ECO:0000256" key="4">
    <source>
        <dbReference type="SAM" id="MobiDB-lite"/>
    </source>
</evidence>
<dbReference type="PROSITE" id="PS50033">
    <property type="entry name" value="UBX"/>
    <property type="match status" value="1"/>
</dbReference>
<evidence type="ECO:0000259" key="6">
    <source>
        <dbReference type="PROSITE" id="PS50157"/>
    </source>
</evidence>